<dbReference type="InterPro" id="IPR007844">
    <property type="entry name" value="AsmA"/>
</dbReference>
<evidence type="ECO:0000313" key="4">
    <source>
        <dbReference type="EMBL" id="SMF43161.1"/>
    </source>
</evidence>
<feature type="domain" description="AsmA" evidence="3">
    <location>
        <begin position="2"/>
        <end position="203"/>
    </location>
</feature>
<dbReference type="PANTHER" id="PTHR30441:SF4">
    <property type="entry name" value="PROTEIN ASMA"/>
    <property type="match status" value="1"/>
</dbReference>
<accession>A0A1Y6C344</accession>
<gene>
    <name evidence="4" type="ORF">SAMN05428998_11539</name>
</gene>
<keyword evidence="5" id="KW-1185">Reference proteome</keyword>
<dbReference type="GO" id="GO:0005886">
    <property type="term" value="C:plasma membrane"/>
    <property type="evidence" value="ECO:0007669"/>
    <property type="project" value="TreeGrafter"/>
</dbReference>
<dbReference type="Proteomes" id="UP000192917">
    <property type="component" value="Unassembled WGS sequence"/>
</dbReference>
<evidence type="ECO:0000256" key="1">
    <source>
        <dbReference type="SAM" id="MobiDB-lite"/>
    </source>
</evidence>
<feature type="region of interest" description="Disordered" evidence="1">
    <location>
        <begin position="350"/>
        <end position="380"/>
    </location>
</feature>
<organism evidence="4 5">
    <name type="scientific">Tistlia consotensis USBA 355</name>
    <dbReference type="NCBI Taxonomy" id="560819"/>
    <lineage>
        <taxon>Bacteria</taxon>
        <taxon>Pseudomonadati</taxon>
        <taxon>Pseudomonadota</taxon>
        <taxon>Alphaproteobacteria</taxon>
        <taxon>Rhodospirillales</taxon>
        <taxon>Rhodovibrionaceae</taxon>
        <taxon>Tistlia</taxon>
    </lineage>
</organism>
<dbReference type="InterPro" id="IPR052894">
    <property type="entry name" value="AsmA-related"/>
</dbReference>
<sequence>MKVVKWILIGLVVLVVAVGATFYAILRSLNTDELRGFIEAQAEQATGRKLRLKGPIDLSVSLTPAIVLKDVSFDNADWGSRPELLDVGQVEAQVALMPLLQGRYVIQRVVIENADILLETDKKGEGNWALSTGGAKGGAAGAGSAGGSTASGTPVVPEVGSVEIRDSRLVYRDGATGESLLLNLDSLEVKPDGDQLKVSAEGSYQEAPFELSGRLGGLPILMKGGDLPVQLSGKIAGAEVSADGRITDLKGAATPDIKVQLQAESLDQFDKLAGSSLPPLGPLAFSGRIGLDAGLITVDGMALSLGGSDLAGTLTASLKGARPAVLADLTGAKLDLSDFAKAGAGEKAVSTAPVDQAEQKAADQQAKEARQTETAGGQPYVIPDTPLPLAALKLADAQVKLKLGQLIVDPELTLGDVELALRLENGKLDISKLRAKAFEGQLDGTLSLDAGKSPAPLATKVDVKGLSVGELLKTYAGSQDLETSLDVALDLKGRGDSPRAIASSLNGSSEIVGGEGVINNRILAIVATGLDQILGPLFGGEKETKLNCLVSRFRFENGLAVSQAQLLDSSTFSLAGAGTVNLKNENLDLKFDTRTREAALVSLAIPFVVRGTLADPKPAPDALGAAMKASEFVGGGSNPLAALGEMVSGQGGQAGGGTAAPAATENSCVTALEQTADVPASKTPIGSVKESLDKVLKGDDAQKALDSAKDTLGKGDVKKGLDDVKKGLEGLFKN</sequence>
<dbReference type="Pfam" id="PF05170">
    <property type="entry name" value="AsmA"/>
    <property type="match status" value="2"/>
</dbReference>
<dbReference type="GO" id="GO:0090313">
    <property type="term" value="P:regulation of protein targeting to membrane"/>
    <property type="evidence" value="ECO:0007669"/>
    <property type="project" value="TreeGrafter"/>
</dbReference>
<evidence type="ECO:0000313" key="5">
    <source>
        <dbReference type="Proteomes" id="UP000192917"/>
    </source>
</evidence>
<dbReference type="EMBL" id="FWZX01000015">
    <property type="protein sequence ID" value="SMF43161.1"/>
    <property type="molecule type" value="Genomic_DNA"/>
</dbReference>
<protein>
    <recommendedName>
        <fullName evidence="3">AsmA domain-containing protein</fullName>
    </recommendedName>
</protein>
<name>A0A1Y6C344_9PROT</name>
<keyword evidence="2" id="KW-1133">Transmembrane helix</keyword>
<proteinExistence type="predicted"/>
<evidence type="ECO:0000259" key="3">
    <source>
        <dbReference type="Pfam" id="PF05170"/>
    </source>
</evidence>
<dbReference type="STRING" id="560819.SAMN05428998_11539"/>
<keyword evidence="2" id="KW-0472">Membrane</keyword>
<feature type="transmembrane region" description="Helical" evidence="2">
    <location>
        <begin position="6"/>
        <end position="26"/>
    </location>
</feature>
<reference evidence="4 5" key="1">
    <citation type="submission" date="2017-04" db="EMBL/GenBank/DDBJ databases">
        <authorList>
            <person name="Afonso C.L."/>
            <person name="Miller P.J."/>
            <person name="Scott M.A."/>
            <person name="Spackman E."/>
            <person name="Goraichik I."/>
            <person name="Dimitrov K.M."/>
            <person name="Suarez D.L."/>
            <person name="Swayne D.E."/>
        </authorList>
    </citation>
    <scope>NUCLEOTIDE SEQUENCE [LARGE SCALE GENOMIC DNA]</scope>
    <source>
        <strain evidence="4 5">USBA 355</strain>
    </source>
</reference>
<dbReference type="AlphaFoldDB" id="A0A1Y6C344"/>
<dbReference type="RefSeq" id="WP_085124005.1">
    <property type="nucleotide sequence ID" value="NZ_FWZX01000015.1"/>
</dbReference>
<evidence type="ECO:0000256" key="2">
    <source>
        <dbReference type="SAM" id="Phobius"/>
    </source>
</evidence>
<feature type="compositionally biased region" description="Basic and acidic residues" evidence="1">
    <location>
        <begin position="357"/>
        <end position="371"/>
    </location>
</feature>
<feature type="domain" description="AsmA" evidence="3">
    <location>
        <begin position="298"/>
        <end position="562"/>
    </location>
</feature>
<keyword evidence="2" id="KW-0812">Transmembrane</keyword>
<dbReference type="PANTHER" id="PTHR30441">
    <property type="entry name" value="DUF748 DOMAIN-CONTAINING PROTEIN"/>
    <property type="match status" value="1"/>
</dbReference>